<dbReference type="GeneID" id="32878166"/>
<evidence type="ECO:0000313" key="2">
    <source>
        <dbReference type="Proteomes" id="UP000203507"/>
    </source>
</evidence>
<keyword evidence="2" id="KW-1185">Reference proteome</keyword>
<accession>A0A1X9T553</accession>
<dbReference type="RefSeq" id="YP_009362341.1">
    <property type="nucleotide sequence ID" value="NC_034618.1"/>
</dbReference>
<sequence>MPYIVTDPSTGFTAIPFGTVACMQLEGLQAPTMYFLQSSPTFQSTPIKARCTRYVLTNVGIAATSYQFSSSHVLCIVSMLNNIVLCDSSAAFFVLQLLTIAS</sequence>
<organism evidence="1">
    <name type="scientific">Ranid herpesvirus 3</name>
    <dbReference type="NCBI Taxonomy" id="1987509"/>
    <lineage>
        <taxon>Viruses</taxon>
        <taxon>Duplodnaviria</taxon>
        <taxon>Heunggongvirae</taxon>
        <taxon>Peploviricota</taxon>
        <taxon>Herviviricetes</taxon>
        <taxon>Herpesvirales</taxon>
        <taxon>Alloherpesviridae</taxon>
        <taxon>Batravirus</taxon>
        <taxon>Batravirus ranidallo3</taxon>
    </lineage>
</organism>
<protein>
    <submittedName>
        <fullName evidence="1">Ribosome-like motif protein</fullName>
    </submittedName>
</protein>
<name>A0A1X9T553_9VIRU</name>
<dbReference type="EMBL" id="KX832224">
    <property type="protein sequence ID" value="ARR28832.1"/>
    <property type="molecule type" value="Genomic_DNA"/>
</dbReference>
<evidence type="ECO:0000313" key="1">
    <source>
        <dbReference type="EMBL" id="ARR28832.1"/>
    </source>
</evidence>
<reference evidence="1" key="1">
    <citation type="journal article" date="2017" name="Vet. Pathol.">
        <title>Ranid Herpesvirus 3 and Proliferative Dermatitis in Free-Ranging Wild Common Frogs (Rana Temporaria).</title>
        <authorList>
            <person name="Origgi F.C."/>
            <person name="Schmidt B.R."/>
            <person name="Lohmann P."/>
            <person name="Otten P."/>
            <person name="Akdesir E."/>
            <person name="Gaschen V."/>
            <person name="Aguilar-Bultet L."/>
            <person name="Wahli T."/>
            <person name="Sattler U."/>
            <person name="Stoffel M.H."/>
        </authorList>
    </citation>
    <scope>NUCLEOTIDE SEQUENCE [LARGE SCALE GENOMIC DNA]</scope>
    <source>
        <strain evidence="1">FO1_2015</strain>
    </source>
</reference>
<proteinExistence type="predicted"/>
<dbReference type="Proteomes" id="UP000203507">
    <property type="component" value="Segment"/>
</dbReference>
<dbReference type="KEGG" id="vg:32878166"/>